<keyword evidence="1" id="KW-1133">Transmembrane helix</keyword>
<feature type="transmembrane region" description="Helical" evidence="1">
    <location>
        <begin position="181"/>
        <end position="205"/>
    </location>
</feature>
<protein>
    <submittedName>
        <fullName evidence="2">DUF4173 domain-containing protein</fullName>
    </submittedName>
</protein>
<feature type="transmembrane region" description="Helical" evidence="1">
    <location>
        <begin position="289"/>
        <end position="312"/>
    </location>
</feature>
<feature type="transmembrane region" description="Helical" evidence="1">
    <location>
        <begin position="357"/>
        <end position="377"/>
    </location>
</feature>
<keyword evidence="1" id="KW-0812">Transmembrane</keyword>
<feature type="transmembrane region" description="Helical" evidence="1">
    <location>
        <begin position="55"/>
        <end position="79"/>
    </location>
</feature>
<proteinExistence type="predicted"/>
<keyword evidence="1" id="KW-0472">Membrane</keyword>
<evidence type="ECO:0000313" key="3">
    <source>
        <dbReference type="Proteomes" id="UP000650081"/>
    </source>
</evidence>
<accession>A0A923T7L7</accession>
<keyword evidence="3" id="KW-1185">Reference proteome</keyword>
<dbReference type="AlphaFoldDB" id="A0A923T7L7"/>
<feature type="transmembrane region" description="Helical" evidence="1">
    <location>
        <begin position="324"/>
        <end position="345"/>
    </location>
</feature>
<dbReference type="Proteomes" id="UP000650081">
    <property type="component" value="Unassembled WGS sequence"/>
</dbReference>
<feature type="transmembrane region" description="Helical" evidence="1">
    <location>
        <begin position="20"/>
        <end position="43"/>
    </location>
</feature>
<reference evidence="2" key="1">
    <citation type="submission" date="2020-08" db="EMBL/GenBank/DDBJ databases">
        <title>Lewinella bacteria from marine environments.</title>
        <authorList>
            <person name="Zhong Y."/>
        </authorList>
    </citation>
    <scope>NUCLEOTIDE SEQUENCE</scope>
    <source>
        <strain evidence="2">KCTC 42187</strain>
    </source>
</reference>
<dbReference type="RefSeq" id="WP_187466712.1">
    <property type="nucleotide sequence ID" value="NZ_JACSIT010000100.1"/>
</dbReference>
<dbReference type="EMBL" id="JACSIT010000100">
    <property type="protein sequence ID" value="MBC6994645.1"/>
    <property type="molecule type" value="Genomic_DNA"/>
</dbReference>
<gene>
    <name evidence="2" type="ORF">H9S92_10755</name>
</gene>
<comment type="caution">
    <text evidence="2">The sequence shown here is derived from an EMBL/GenBank/DDBJ whole genome shotgun (WGS) entry which is preliminary data.</text>
</comment>
<dbReference type="Pfam" id="PF13687">
    <property type="entry name" value="DUF4153"/>
    <property type="match status" value="1"/>
</dbReference>
<organism evidence="2 3">
    <name type="scientific">Neolewinella lacunae</name>
    <dbReference type="NCBI Taxonomy" id="1517758"/>
    <lineage>
        <taxon>Bacteria</taxon>
        <taxon>Pseudomonadati</taxon>
        <taxon>Bacteroidota</taxon>
        <taxon>Saprospiria</taxon>
        <taxon>Saprospirales</taxon>
        <taxon>Lewinellaceae</taxon>
        <taxon>Neolewinella</taxon>
    </lineage>
</organism>
<feature type="transmembrane region" description="Helical" evidence="1">
    <location>
        <begin position="252"/>
        <end position="269"/>
    </location>
</feature>
<sequence>MNDFLRRSLLLLVLGVSYAFLFYRAPLGLNVLLFDGLLIGLALRARPELSQYRGFSWSVAGLLFAAGSVVLVHGSASTVAHHLTFLLVLGYAQERELRFVWFGLLLGLRSLLLGHIRWLRDVAGQWRARSGVRTRWPALAWFKQGLVPAFILLAFTGFYLAGNTRFAEGFAKMGNFFLFSWRFWDVIGPLLTTLLGLFLVAAFFFPLASPRKVLEWQAGFQDQLKRRGADEGPNWFKVLNPFRALKNEYRRAVLTFALLNVLLAIVNSTDLRFVWLDSGNLDAATLSHYVHVGTYNLTFSIFLAMGVVVYYFRGSLNFMAGRELLAPLARLWLAQNALLALSVGLRNYHYIDAYGLAMGRVYVGFVLLLILFGLFTLYRKIGRKLSLSYLLHTNGLAAWLFLLAFGAVNWPGVITRYNLAVPGEKAIDWHYLEWSLDDRNTFLLLEQPGVKQQVLRHRWEGTFRQYDWRGWNYPDWRNLRAVEQSRLER</sequence>
<name>A0A923T7L7_9BACT</name>
<dbReference type="InterPro" id="IPR025291">
    <property type="entry name" value="DUF4153"/>
</dbReference>
<evidence type="ECO:0000313" key="2">
    <source>
        <dbReference type="EMBL" id="MBC6994645.1"/>
    </source>
</evidence>
<evidence type="ECO:0000256" key="1">
    <source>
        <dbReference type="SAM" id="Phobius"/>
    </source>
</evidence>
<feature type="transmembrane region" description="Helical" evidence="1">
    <location>
        <begin position="140"/>
        <end position="161"/>
    </location>
</feature>
<feature type="transmembrane region" description="Helical" evidence="1">
    <location>
        <begin position="389"/>
        <end position="410"/>
    </location>
</feature>
<feature type="transmembrane region" description="Helical" evidence="1">
    <location>
        <begin position="99"/>
        <end position="119"/>
    </location>
</feature>